<feature type="region of interest" description="Disordered" evidence="1">
    <location>
        <begin position="43"/>
        <end position="64"/>
    </location>
</feature>
<dbReference type="AlphaFoldDB" id="A0A218Z7Y5"/>
<protein>
    <submittedName>
        <fullName evidence="2">Aminotransferase</fullName>
    </submittedName>
</protein>
<organism evidence="2 3">
    <name type="scientific">Diplocarpon coronariae</name>
    <dbReference type="NCBI Taxonomy" id="2795749"/>
    <lineage>
        <taxon>Eukaryota</taxon>
        <taxon>Fungi</taxon>
        <taxon>Dikarya</taxon>
        <taxon>Ascomycota</taxon>
        <taxon>Pezizomycotina</taxon>
        <taxon>Leotiomycetes</taxon>
        <taxon>Helotiales</taxon>
        <taxon>Drepanopezizaceae</taxon>
        <taxon>Diplocarpon</taxon>
    </lineage>
</organism>
<dbReference type="Proteomes" id="UP000242519">
    <property type="component" value="Unassembled WGS sequence"/>
</dbReference>
<evidence type="ECO:0000313" key="2">
    <source>
        <dbReference type="EMBL" id="OWP04179.1"/>
    </source>
</evidence>
<accession>A0A218Z7Y5</accession>
<name>A0A218Z7Y5_9HELO</name>
<dbReference type="InParanoid" id="A0A218Z7Y5"/>
<keyword evidence="2" id="KW-0808">Transferase</keyword>
<reference evidence="2 3" key="1">
    <citation type="submission" date="2017-04" db="EMBL/GenBank/DDBJ databases">
        <title>Draft genome sequence of Marssonina coronaria NL1: causal agent of apple blotch.</title>
        <authorList>
            <person name="Cheng Q."/>
        </authorList>
    </citation>
    <scope>NUCLEOTIDE SEQUENCE [LARGE SCALE GENOMIC DNA]</scope>
    <source>
        <strain evidence="2 3">NL1</strain>
    </source>
</reference>
<dbReference type="GO" id="GO:0008483">
    <property type="term" value="F:transaminase activity"/>
    <property type="evidence" value="ECO:0007669"/>
    <property type="project" value="UniProtKB-KW"/>
</dbReference>
<keyword evidence="2" id="KW-0032">Aminotransferase</keyword>
<sequence length="217" mass="23625">MTRYALGSYRCPSACSHACIRSAYLSHDSADVSRSAERCSKRGLSSPLTSARQDADIPETHRPSRLRPRLSTLRRLRAKPSLGHASHEDFPRLAGQLRVNNTEVGLEFLKQARVVSLKVNYSAIFDWAKCPPRWLWSGIHGSTKVAHVAPAAGIVTRASRVSREAAMAAWAMSLSSEGVWVNATGSCGGSEGRGWHLALGSRAVLMVLAMEEDADAW</sequence>
<feature type="compositionally biased region" description="Basic and acidic residues" evidence="1">
    <location>
        <begin position="53"/>
        <end position="62"/>
    </location>
</feature>
<dbReference type="EMBL" id="MZNU01000132">
    <property type="protein sequence ID" value="OWP04179.1"/>
    <property type="molecule type" value="Genomic_DNA"/>
</dbReference>
<evidence type="ECO:0000256" key="1">
    <source>
        <dbReference type="SAM" id="MobiDB-lite"/>
    </source>
</evidence>
<keyword evidence="3" id="KW-1185">Reference proteome</keyword>
<comment type="caution">
    <text evidence="2">The sequence shown here is derived from an EMBL/GenBank/DDBJ whole genome shotgun (WGS) entry which is preliminary data.</text>
</comment>
<evidence type="ECO:0000313" key="3">
    <source>
        <dbReference type="Proteomes" id="UP000242519"/>
    </source>
</evidence>
<proteinExistence type="predicted"/>
<gene>
    <name evidence="2" type="ORF">B2J93_388</name>
</gene>